<dbReference type="Gene3D" id="1.10.1400.10">
    <property type="match status" value="1"/>
</dbReference>
<dbReference type="SMART" id="SM01006">
    <property type="entry name" value="AlcB"/>
    <property type="match status" value="1"/>
</dbReference>
<organism evidence="10 11">
    <name type="scientific">Glycomyces albidus</name>
    <dbReference type="NCBI Taxonomy" id="2656774"/>
    <lineage>
        <taxon>Bacteria</taxon>
        <taxon>Bacillati</taxon>
        <taxon>Actinomycetota</taxon>
        <taxon>Actinomycetes</taxon>
        <taxon>Glycomycetales</taxon>
        <taxon>Glycomycetaceae</taxon>
        <taxon>Glycomyces</taxon>
    </lineage>
</organism>
<dbReference type="Pfam" id="PF13523">
    <property type="entry name" value="Acetyltransf_8"/>
    <property type="match status" value="1"/>
</dbReference>
<protein>
    <recommendedName>
        <fullName evidence="4">Lysine N-acyltransferase MbtK</fullName>
    </recommendedName>
    <alternativeName>
        <fullName evidence="7">Mycobactin synthase protein K</fullName>
    </alternativeName>
</protein>
<accession>A0A6L5GAD9</accession>
<dbReference type="GO" id="GO:0017000">
    <property type="term" value="P:antibiotic biosynthetic process"/>
    <property type="evidence" value="ECO:0007669"/>
    <property type="project" value="InterPro"/>
</dbReference>
<feature type="domain" description="Acyltransferase MbtK/IucB-like conserved" evidence="9">
    <location>
        <begin position="739"/>
        <end position="787"/>
    </location>
</feature>
<proteinExistence type="inferred from homology"/>
<evidence type="ECO:0000313" key="10">
    <source>
        <dbReference type="EMBL" id="MQM26682.1"/>
    </source>
</evidence>
<keyword evidence="11" id="KW-1185">Reference proteome</keyword>
<evidence type="ECO:0000256" key="7">
    <source>
        <dbReference type="ARBA" id="ARBA00031122"/>
    </source>
</evidence>
<dbReference type="InterPro" id="IPR029055">
    <property type="entry name" value="Ntn_hydrolases_N"/>
</dbReference>
<comment type="caution">
    <text evidence="10">The sequence shown here is derived from an EMBL/GenBank/DDBJ whole genome shotgun (WGS) entry which is preliminary data.</text>
</comment>
<dbReference type="InterPro" id="IPR023343">
    <property type="entry name" value="Penicillin_amidase_dom1"/>
</dbReference>
<sequence length="906" mass="98653">MSFTCYRDAWGIPHLRAPDALSLSFAQGWNAATDRAWQLENLRRRATGTAAALHGDEWLPWDRLIRQVRVTDTAVSVFEALDLETREWVAAFVDGVNAGSPIAVWEPWTPLAVWHAEHLTFGSGFPAKLWRRLVRETLGEDAVARFAMDGPEPVGSNGWLVSGEMTASGAAIVAGDPHRFIQLPGSYQQIRLACDEFDVVGLAIPGVPGIAHFGHAGGVAWGITNAMADTQDLFREQLRRKPDGTVEAFGPGGWEPVATRTETIAVAGGAEETVEILETARGPVIADGPDGALSLRGPVNAEPDLGFAALPKLLRAKTVADIDAALDDWVLPVNVVMAADTAGGLLHRVAGRVPERDGENLKYPVFAWDERYAWRGWKSMPRKAVDRVATMANDRGIASGLGVEFCPPDRADRIRALLEERSDWAAADMARIHTDTWLPTAGVLLDLLPGLDLGPEAAALRERLLAWDRHMDASSTEAAAFAAVRRAFIRGLAELPVFGPLTEPSGHPAFFTPWLALLPRIGYALRHVLDGTPLEGTPHRDTALDGTPRDGASLDRTPIDGDSLRAPADSDSLDGTSLNGTIPDRRLVDAADRDALLAAALEQAARQEPVAWGEVHRLAAWHDPSPGDEPVGPLAGMCGDGECVLSTSGAPGASEDFLRGPAARWVWDLADREQSRWIVPFGAAGEPGPHQCDQFPLWQRGELVKVVTDWQELQEEYRMIDRPAVFEQKVDGFGHVAIVPVRPAEDLDLIYGWVTEDRAKFWGMTGHSKEYVLEIYEYLDSLETHHAFLVLRDREPIALFQTYEPDADPVGECYEVEPGDIGAHLLVASANGKAQTGFTGALMGVLALYLFDDPAHRRVVVEPDVGNAQAAARLQRSGFTLGPEIELREKRARLAFLRREDAPCGK</sequence>
<dbReference type="InterPro" id="IPR002692">
    <property type="entry name" value="S45"/>
</dbReference>
<evidence type="ECO:0000256" key="8">
    <source>
        <dbReference type="SAM" id="MobiDB-lite"/>
    </source>
</evidence>
<dbReference type="CDD" id="cd03747">
    <property type="entry name" value="Ntn_PGA_like"/>
    <property type="match status" value="1"/>
</dbReference>
<dbReference type="GO" id="GO:0016811">
    <property type="term" value="F:hydrolase activity, acting on carbon-nitrogen (but not peptide) bonds, in linear amides"/>
    <property type="evidence" value="ECO:0007669"/>
    <property type="project" value="InterPro"/>
</dbReference>
<dbReference type="UniPathway" id="UPA00011"/>
<reference evidence="10 11" key="1">
    <citation type="submission" date="2019-10" db="EMBL/GenBank/DDBJ databases">
        <title>Glycomyces albidus sp. nov., a novel actinomycete isolated from rhizosphere soil of wheat (Triticum aestivum L.).</title>
        <authorList>
            <person name="Qian L."/>
        </authorList>
    </citation>
    <scope>NUCLEOTIDE SEQUENCE [LARGE SCALE GENOMIC DNA]</scope>
    <source>
        <strain evidence="10 11">NEAU-7082</strain>
    </source>
</reference>
<evidence type="ECO:0000256" key="3">
    <source>
        <dbReference type="ARBA" id="ARBA00006586"/>
    </source>
</evidence>
<comment type="similarity">
    <text evidence="3">Belongs to the peptidase S45 family.</text>
</comment>
<dbReference type="Gene3D" id="1.10.439.10">
    <property type="entry name" value="Penicillin Amidohydrolase, domain 1"/>
    <property type="match status" value="1"/>
</dbReference>
<gene>
    <name evidence="10" type="ORF">GFD30_14050</name>
</gene>
<name>A0A6L5GAD9_9ACTN</name>
<keyword evidence="10" id="KW-0808">Transferase</keyword>
<dbReference type="PANTHER" id="PTHR34218">
    <property type="entry name" value="PEPTIDASE S45 PENICILLIN AMIDASE"/>
    <property type="match status" value="1"/>
</dbReference>
<dbReference type="Gene3D" id="3.60.20.10">
    <property type="entry name" value="Glutamine Phosphoribosylpyrophosphate, subunit 1, domain 1"/>
    <property type="match status" value="2"/>
</dbReference>
<comment type="function">
    <text evidence="1">Acyltransferase required for the direct transfer of medium- to long-chain fatty acyl moieties from a carrier protein (MbtL) on to the epsilon-amino group of lysine residue in the mycobactin core.</text>
</comment>
<dbReference type="InterPro" id="IPR016181">
    <property type="entry name" value="Acyl_CoA_acyltransferase"/>
</dbReference>
<feature type="region of interest" description="Disordered" evidence="8">
    <location>
        <begin position="534"/>
        <end position="577"/>
    </location>
</feature>
<evidence type="ECO:0000256" key="6">
    <source>
        <dbReference type="ARBA" id="ARBA00023145"/>
    </source>
</evidence>
<dbReference type="Gene3D" id="3.40.630.30">
    <property type="match status" value="1"/>
</dbReference>
<dbReference type="RefSeq" id="WP_153025846.1">
    <property type="nucleotide sequence ID" value="NZ_WIAO01000016.1"/>
</dbReference>
<evidence type="ECO:0000256" key="1">
    <source>
        <dbReference type="ARBA" id="ARBA00003818"/>
    </source>
</evidence>
<dbReference type="AlphaFoldDB" id="A0A6L5GAD9"/>
<dbReference type="EMBL" id="WIAO01000016">
    <property type="protein sequence ID" value="MQM26682.1"/>
    <property type="molecule type" value="Genomic_DNA"/>
</dbReference>
<comment type="pathway">
    <text evidence="2">Siderophore biosynthesis; mycobactin biosynthesis.</text>
</comment>
<dbReference type="InterPro" id="IPR043147">
    <property type="entry name" value="Penicillin_amidase_A-knob"/>
</dbReference>
<dbReference type="SUPFAM" id="SSF56235">
    <property type="entry name" value="N-terminal nucleophile aminohydrolases (Ntn hydrolases)"/>
    <property type="match status" value="1"/>
</dbReference>
<evidence type="ECO:0000313" key="11">
    <source>
        <dbReference type="Proteomes" id="UP000477750"/>
    </source>
</evidence>
<keyword evidence="5" id="KW-0378">Hydrolase</keyword>
<dbReference type="GO" id="GO:0019290">
    <property type="term" value="P:siderophore biosynthetic process"/>
    <property type="evidence" value="ECO:0007669"/>
    <property type="project" value="InterPro"/>
</dbReference>
<dbReference type="PANTHER" id="PTHR34218:SF4">
    <property type="entry name" value="ACYL-HOMOSERINE LACTONE ACYLASE QUIP"/>
    <property type="match status" value="1"/>
</dbReference>
<dbReference type="InterPro" id="IPR043146">
    <property type="entry name" value="Penicillin_amidase_N_B-knob"/>
</dbReference>
<evidence type="ECO:0000259" key="9">
    <source>
        <dbReference type="SMART" id="SM01006"/>
    </source>
</evidence>
<evidence type="ECO:0000256" key="2">
    <source>
        <dbReference type="ARBA" id="ARBA00005102"/>
    </source>
</evidence>
<dbReference type="Pfam" id="PF01804">
    <property type="entry name" value="Penicil_amidase"/>
    <property type="match status" value="1"/>
</dbReference>
<evidence type="ECO:0000256" key="4">
    <source>
        <dbReference type="ARBA" id="ARBA00020586"/>
    </source>
</evidence>
<dbReference type="InterPro" id="IPR019432">
    <property type="entry name" value="Acyltransferase_MbtK/IucB-like"/>
</dbReference>
<dbReference type="SUPFAM" id="SSF55729">
    <property type="entry name" value="Acyl-CoA N-acyltransferases (Nat)"/>
    <property type="match status" value="1"/>
</dbReference>
<evidence type="ECO:0000256" key="5">
    <source>
        <dbReference type="ARBA" id="ARBA00022801"/>
    </source>
</evidence>
<keyword evidence="6" id="KW-0865">Zymogen</keyword>
<dbReference type="Proteomes" id="UP000477750">
    <property type="component" value="Unassembled WGS sequence"/>
</dbReference>
<dbReference type="GO" id="GO:0016746">
    <property type="term" value="F:acyltransferase activity"/>
    <property type="evidence" value="ECO:0007669"/>
    <property type="project" value="InterPro"/>
</dbReference>
<dbReference type="Gene3D" id="2.30.120.10">
    <property type="match status" value="1"/>
</dbReference>